<dbReference type="OMA" id="HTNNRTQ"/>
<reference evidence="1" key="1">
    <citation type="submission" date="2021-01" db="EMBL/GenBank/DDBJ databases">
        <authorList>
            <consortium name="Genoscope - CEA"/>
            <person name="William W."/>
        </authorList>
    </citation>
    <scope>NUCLEOTIDE SEQUENCE</scope>
</reference>
<dbReference type="EMBL" id="CAJJDM010000071">
    <property type="protein sequence ID" value="CAD8082689.1"/>
    <property type="molecule type" value="Genomic_DNA"/>
</dbReference>
<proteinExistence type="predicted"/>
<evidence type="ECO:0000313" key="2">
    <source>
        <dbReference type="Proteomes" id="UP000688137"/>
    </source>
</evidence>
<accession>A0A8S1MSL2</accession>
<name>A0A8S1MSL2_PARPR</name>
<gene>
    <name evidence="1" type="ORF">PPRIM_AZ9-3.1.T0680107</name>
</gene>
<sequence>MKSLQDIHKKNQQQRATFTLMNQMNNRTSMGWFTPQPSNDLQSPFGNTLSQFSQQGSEHNIIHNTRGNIHSWNQTLERQIQSREIARQVRKQNAQQSARQEKHFFGTINGIPKINSPNTQANQTTSMFQPNLIKVDPKIKRQLSEMSKRNFLHFLLVQKVGQKDEKQFYEYLKKTYNFEPPQPIEEQQIKVSKKGIKYLFTKEDDDETIKKTSQQILRMNKLHHGREVPLDKYVQDTYEQQLRRFPKVREKIEQSKKNNIEQQQQQ</sequence>
<dbReference type="AlphaFoldDB" id="A0A8S1MSL2"/>
<organism evidence="1 2">
    <name type="scientific">Paramecium primaurelia</name>
    <dbReference type="NCBI Taxonomy" id="5886"/>
    <lineage>
        <taxon>Eukaryota</taxon>
        <taxon>Sar</taxon>
        <taxon>Alveolata</taxon>
        <taxon>Ciliophora</taxon>
        <taxon>Intramacronucleata</taxon>
        <taxon>Oligohymenophorea</taxon>
        <taxon>Peniculida</taxon>
        <taxon>Parameciidae</taxon>
        <taxon>Paramecium</taxon>
    </lineage>
</organism>
<protein>
    <submittedName>
        <fullName evidence="1">Uncharacterized protein</fullName>
    </submittedName>
</protein>
<dbReference type="Proteomes" id="UP000688137">
    <property type="component" value="Unassembled WGS sequence"/>
</dbReference>
<comment type="caution">
    <text evidence="1">The sequence shown here is derived from an EMBL/GenBank/DDBJ whole genome shotgun (WGS) entry which is preliminary data.</text>
</comment>
<keyword evidence="2" id="KW-1185">Reference proteome</keyword>
<evidence type="ECO:0000313" key="1">
    <source>
        <dbReference type="EMBL" id="CAD8082689.1"/>
    </source>
</evidence>